<proteinExistence type="inferred from homology"/>
<dbReference type="Gene3D" id="3.40.50.150">
    <property type="entry name" value="Vaccinia Virus protein VP39"/>
    <property type="match status" value="1"/>
</dbReference>
<dbReference type="RefSeq" id="WP_274152908.1">
    <property type="nucleotide sequence ID" value="NZ_CP117812.1"/>
</dbReference>
<keyword evidence="2" id="KW-0819">tRNA processing</keyword>
<reference evidence="3 4" key="1">
    <citation type="submission" date="2023-02" db="EMBL/GenBank/DDBJ databases">
        <title>Genome sequence of Lentisphaera profundi SAORIC-696.</title>
        <authorList>
            <person name="Kim e."/>
            <person name="Cho J.-C."/>
            <person name="Choi A."/>
            <person name="Kang I."/>
        </authorList>
    </citation>
    <scope>NUCLEOTIDE SEQUENCE [LARGE SCALE GENOMIC DNA]</scope>
    <source>
        <strain evidence="3 4">SAORIC-696</strain>
    </source>
</reference>
<evidence type="ECO:0000256" key="1">
    <source>
        <dbReference type="ARBA" id="ARBA00022679"/>
    </source>
</evidence>
<dbReference type="HAMAP" id="MF_01590">
    <property type="entry name" value="tRNA_carboxymethyltr_CmoB"/>
    <property type="match status" value="1"/>
</dbReference>
<dbReference type="Pfam" id="PF08003">
    <property type="entry name" value="Methyltransf_9"/>
    <property type="match status" value="1"/>
</dbReference>
<dbReference type="NCBIfam" id="NF011650">
    <property type="entry name" value="PRK15068.1"/>
    <property type="match status" value="1"/>
</dbReference>
<dbReference type="NCBIfam" id="TIGR00452">
    <property type="entry name" value="tRNA 5-methoxyuridine(34)/uridine 5-oxyacetic acid(34) synthase CmoB"/>
    <property type="match status" value="1"/>
</dbReference>
<evidence type="ECO:0000313" key="3">
    <source>
        <dbReference type="EMBL" id="WDE98119.1"/>
    </source>
</evidence>
<dbReference type="SUPFAM" id="SSF53335">
    <property type="entry name" value="S-adenosyl-L-methionine-dependent methyltransferases"/>
    <property type="match status" value="1"/>
</dbReference>
<keyword evidence="4" id="KW-1185">Reference proteome</keyword>
<dbReference type="CDD" id="cd02440">
    <property type="entry name" value="AdoMet_MTases"/>
    <property type="match status" value="1"/>
</dbReference>
<dbReference type="Proteomes" id="UP001214250">
    <property type="component" value="Chromosome 2"/>
</dbReference>
<protein>
    <submittedName>
        <fullName evidence="3">tRNA 5-methoxyuridine(34)/uridine 5-oxyacetic acid(34) synthase CmoB</fullName>
    </submittedName>
</protein>
<dbReference type="InterPro" id="IPR027555">
    <property type="entry name" value="Mo5U34_MeTrfas-like"/>
</dbReference>
<evidence type="ECO:0000256" key="2">
    <source>
        <dbReference type="ARBA" id="ARBA00022694"/>
    </source>
</evidence>
<dbReference type="InterPro" id="IPR010017">
    <property type="entry name" value="CmoB"/>
</dbReference>
<organism evidence="3 4">
    <name type="scientific">Lentisphaera profundi</name>
    <dbReference type="NCBI Taxonomy" id="1658616"/>
    <lineage>
        <taxon>Bacteria</taxon>
        <taxon>Pseudomonadati</taxon>
        <taxon>Lentisphaerota</taxon>
        <taxon>Lentisphaeria</taxon>
        <taxon>Lentisphaerales</taxon>
        <taxon>Lentisphaeraceae</taxon>
        <taxon>Lentisphaera</taxon>
    </lineage>
</organism>
<accession>A0ABY7VWG0</accession>
<dbReference type="InterPro" id="IPR029063">
    <property type="entry name" value="SAM-dependent_MTases_sf"/>
</dbReference>
<keyword evidence="1" id="KW-0808">Transferase</keyword>
<name>A0ABY7VWG0_9BACT</name>
<evidence type="ECO:0000313" key="4">
    <source>
        <dbReference type="Proteomes" id="UP001214250"/>
    </source>
</evidence>
<sequence length="318" mass="37169">MTDYLDIYKDEIDCDAIRELRKEPTRIMNSKGNKPLLELIEQLPALKFEDNDFTKKAVRFGQKEDLTESQRTELKEQLKQLIPWRKGPFDIAGIEMDTEWRSDYKWDMLEGYLPDMKGQRICDIGANSGYYMYRMLADEPEFILGLDPTVKYFLQFQALQKLTAENCLHYDAFGMEHLTHFPKFFDTIFCMGILYHHPDPVGMLRIMNQSMRSGGDIIIESQAIPGDDHVALFPDDTYALVKGTYFVPTANCLINWLKKAKFVDIEFFHSHPMSSNDQRKTEWMPFRSYEDFVNEETGLTVEGYPAPIRIYLRAKKKA</sequence>
<gene>
    <name evidence="3" type="primary">cmoB</name>
    <name evidence="3" type="ORF">PQO03_20070</name>
</gene>
<dbReference type="EMBL" id="CP117812">
    <property type="protein sequence ID" value="WDE98119.1"/>
    <property type="molecule type" value="Genomic_DNA"/>
</dbReference>